<dbReference type="PANTHER" id="PTHR43884:SF20">
    <property type="entry name" value="ACYL-COA DEHYDROGENASE FADE28"/>
    <property type="match status" value="1"/>
</dbReference>
<feature type="domain" description="Acyl-CoA dehydrogenase/oxidase N-terminal" evidence="8">
    <location>
        <begin position="26"/>
        <end position="138"/>
    </location>
</feature>
<evidence type="ECO:0000313" key="9">
    <source>
        <dbReference type="EMBL" id="MCQ4082725.1"/>
    </source>
</evidence>
<evidence type="ECO:0000256" key="4">
    <source>
        <dbReference type="ARBA" id="ARBA00022827"/>
    </source>
</evidence>
<evidence type="ECO:0000259" key="7">
    <source>
        <dbReference type="Pfam" id="PF00441"/>
    </source>
</evidence>
<evidence type="ECO:0000256" key="2">
    <source>
        <dbReference type="ARBA" id="ARBA00009347"/>
    </source>
</evidence>
<dbReference type="SUPFAM" id="SSF56645">
    <property type="entry name" value="Acyl-CoA dehydrogenase NM domain-like"/>
    <property type="match status" value="1"/>
</dbReference>
<keyword evidence="10" id="KW-1185">Reference proteome</keyword>
<comment type="caution">
    <text evidence="9">The sequence shown here is derived from an EMBL/GenBank/DDBJ whole genome shotgun (WGS) entry which is preliminary data.</text>
</comment>
<dbReference type="InterPro" id="IPR037069">
    <property type="entry name" value="AcylCoA_DH/ox_N_sf"/>
</dbReference>
<dbReference type="EMBL" id="JANFNG010000015">
    <property type="protein sequence ID" value="MCQ4082725.1"/>
    <property type="molecule type" value="Genomic_DNA"/>
</dbReference>
<dbReference type="Proteomes" id="UP001057702">
    <property type="component" value="Unassembled WGS sequence"/>
</dbReference>
<dbReference type="Gene3D" id="1.20.140.10">
    <property type="entry name" value="Butyryl-CoA Dehydrogenase, subunit A, domain 3"/>
    <property type="match status" value="1"/>
</dbReference>
<name>A0ABT1PYH7_9ACTN</name>
<feature type="compositionally biased region" description="Low complexity" evidence="6">
    <location>
        <begin position="1"/>
        <end position="19"/>
    </location>
</feature>
<dbReference type="SUPFAM" id="SSF47203">
    <property type="entry name" value="Acyl-CoA dehydrogenase C-terminal domain-like"/>
    <property type="match status" value="1"/>
</dbReference>
<dbReference type="InterPro" id="IPR013786">
    <property type="entry name" value="AcylCoA_DH/ox_N"/>
</dbReference>
<comment type="cofactor">
    <cofactor evidence="1">
        <name>FAD</name>
        <dbReference type="ChEBI" id="CHEBI:57692"/>
    </cofactor>
</comment>
<reference evidence="9" key="1">
    <citation type="submission" date="2022-06" db="EMBL/GenBank/DDBJ databases">
        <title>Draft genome sequence of Streptomyces sp. RB6PN25 isolated from peat swamp forest in Thailand.</title>
        <authorList>
            <person name="Duangmal K."/>
            <person name="Klaysubun C."/>
        </authorList>
    </citation>
    <scope>NUCLEOTIDE SEQUENCE</scope>
    <source>
        <strain evidence="9">RB6PN25</strain>
    </source>
</reference>
<dbReference type="RefSeq" id="WP_255921632.1">
    <property type="nucleotide sequence ID" value="NZ_JANFNG010000015.1"/>
</dbReference>
<comment type="similarity">
    <text evidence="2">Belongs to the acyl-CoA dehydrogenase family.</text>
</comment>
<evidence type="ECO:0000259" key="8">
    <source>
        <dbReference type="Pfam" id="PF02771"/>
    </source>
</evidence>
<accession>A0ABT1PYH7</accession>
<protein>
    <submittedName>
        <fullName evidence="9">Acyl-CoA/acyl-ACP dehydrogenase</fullName>
    </submittedName>
</protein>
<gene>
    <name evidence="9" type="ORF">NGB36_19460</name>
</gene>
<dbReference type="PANTHER" id="PTHR43884">
    <property type="entry name" value="ACYL-COA DEHYDROGENASE"/>
    <property type="match status" value="1"/>
</dbReference>
<dbReference type="Pfam" id="PF02771">
    <property type="entry name" value="Acyl-CoA_dh_N"/>
    <property type="match status" value="1"/>
</dbReference>
<evidence type="ECO:0000256" key="1">
    <source>
        <dbReference type="ARBA" id="ARBA00001974"/>
    </source>
</evidence>
<dbReference type="Pfam" id="PF00441">
    <property type="entry name" value="Acyl-CoA_dh_1"/>
    <property type="match status" value="1"/>
</dbReference>
<dbReference type="Gene3D" id="1.10.540.10">
    <property type="entry name" value="Acyl-CoA dehydrogenase/oxidase, N-terminal domain"/>
    <property type="match status" value="1"/>
</dbReference>
<feature type="domain" description="Acyl-CoA dehydrogenase/oxidase C-terminal" evidence="7">
    <location>
        <begin position="242"/>
        <end position="381"/>
    </location>
</feature>
<keyword evidence="3" id="KW-0285">Flavoprotein</keyword>
<evidence type="ECO:0000256" key="6">
    <source>
        <dbReference type="SAM" id="MobiDB-lite"/>
    </source>
</evidence>
<feature type="region of interest" description="Disordered" evidence="6">
    <location>
        <begin position="1"/>
        <end position="20"/>
    </location>
</feature>
<evidence type="ECO:0000256" key="5">
    <source>
        <dbReference type="ARBA" id="ARBA00023002"/>
    </source>
</evidence>
<dbReference type="InterPro" id="IPR009075">
    <property type="entry name" value="AcylCo_DH/oxidase_C"/>
</dbReference>
<sequence>MTTPTPQTLSTSQTTPASPDLLYSDVEDELRASVRALLSDRCPPSAVLARCESDTPYDPELWRTLAGALGTAGLLVPERLGGQGASAREAAVVLEELGAAVTPVPFLTSAVLATCALLGCDTKDEAVAALLQQLASGETVAALAVPFTAAPGVPFPRAVRASSDGELTGTLTSVADATAAGVLVVPAVGPEGPGLYAVEAAAARITAPVPLDLTRPIADVGLAGAPARRLEAPDAAAALDGALRAGAGLLASEQLGIAQWCLETTVQHLAERHQFGRPVGSFQAVKHRLADLWLEVVSARAAARAAADALASGSDDTRVAVAVAQAYCAGVAVHAAEECVQLHGGIGMTWEHPAHLFLKRAKADEAALGTPGHHRTALAAAVDLPAAG</sequence>
<proteinExistence type="inferred from homology"/>
<dbReference type="InterPro" id="IPR036250">
    <property type="entry name" value="AcylCo_DH-like_C"/>
</dbReference>
<organism evidence="9 10">
    <name type="scientific">Streptomyces humicola</name>
    <dbReference type="NCBI Taxonomy" id="2953240"/>
    <lineage>
        <taxon>Bacteria</taxon>
        <taxon>Bacillati</taxon>
        <taxon>Actinomycetota</taxon>
        <taxon>Actinomycetes</taxon>
        <taxon>Kitasatosporales</taxon>
        <taxon>Streptomycetaceae</taxon>
        <taxon>Streptomyces</taxon>
    </lineage>
</organism>
<evidence type="ECO:0000256" key="3">
    <source>
        <dbReference type="ARBA" id="ARBA00022630"/>
    </source>
</evidence>
<keyword evidence="5" id="KW-0560">Oxidoreductase</keyword>
<evidence type="ECO:0000313" key="10">
    <source>
        <dbReference type="Proteomes" id="UP001057702"/>
    </source>
</evidence>
<dbReference type="InterPro" id="IPR009100">
    <property type="entry name" value="AcylCoA_DH/oxidase_NM_dom_sf"/>
</dbReference>
<keyword evidence="4" id="KW-0274">FAD</keyword>